<keyword evidence="5" id="KW-1185">Reference proteome</keyword>
<name>A0ABX0NUN4_9BURK</name>
<reference evidence="4 5" key="1">
    <citation type="submission" date="2019-10" db="EMBL/GenBank/DDBJ databases">
        <title>Taxonomy of Antarctic Massilia spp.: description of Massilia rubra sp. nov., Massilia aquatica sp. nov., Massilia mucilaginosa sp. nov., Massilia frigida sp. nov. isolated from streams, lakes and regoliths.</title>
        <authorList>
            <person name="Holochova P."/>
            <person name="Sedlacek I."/>
            <person name="Kralova S."/>
            <person name="Maslanova I."/>
            <person name="Busse H.-J."/>
            <person name="Stankova E."/>
            <person name="Vrbovska V."/>
            <person name="Kovarovic V."/>
            <person name="Bartak M."/>
            <person name="Svec P."/>
            <person name="Pantucek R."/>
        </authorList>
    </citation>
    <scope>NUCLEOTIDE SEQUENCE [LARGE SCALE GENOMIC DNA]</scope>
    <source>
        <strain evidence="4 5">CCM 8733</strain>
    </source>
</reference>
<organism evidence="4 5">
    <name type="scientific">Massilia mucilaginosa</name>
    <dbReference type="NCBI Taxonomy" id="2609282"/>
    <lineage>
        <taxon>Bacteria</taxon>
        <taxon>Pseudomonadati</taxon>
        <taxon>Pseudomonadota</taxon>
        <taxon>Betaproteobacteria</taxon>
        <taxon>Burkholderiales</taxon>
        <taxon>Oxalobacteraceae</taxon>
        <taxon>Telluria group</taxon>
        <taxon>Massilia</taxon>
    </lineage>
</organism>
<sequence length="204" mass="21796">MCHIATLLHLATDFYKQHHSGLHVKNKLVIALLAAAAPLAAHAEGYYAGAGLGYAEQKINIDKFGDFKEGDVAYKVFTGHNFDKNFGIEAGYTDFGTAEYANKSVGSKARSFYAAGTATLPLGDKFALTAKLGIAKNRAKVVRPGEGDVKDKKTDALIGIGGTLKLTPTITAFIEYENYGNVMQPAKIASIKATVLSTGLRFSF</sequence>
<protein>
    <submittedName>
        <fullName evidence="4">Outer membrane beta-barrel protein</fullName>
    </submittedName>
</protein>
<dbReference type="EMBL" id="WHJH01000017">
    <property type="protein sequence ID" value="NHZ90535.1"/>
    <property type="molecule type" value="Genomic_DNA"/>
</dbReference>
<feature type="chain" id="PRO_5047032787" evidence="2">
    <location>
        <begin position="44"/>
        <end position="204"/>
    </location>
</feature>
<gene>
    <name evidence="4" type="ORF">F2P45_16120</name>
</gene>
<comment type="caution">
    <text evidence="4">The sequence shown here is derived from an EMBL/GenBank/DDBJ whole genome shotgun (WGS) entry which is preliminary data.</text>
</comment>
<dbReference type="InterPro" id="IPR000498">
    <property type="entry name" value="OmpA-like_TM_dom"/>
</dbReference>
<evidence type="ECO:0000313" key="5">
    <source>
        <dbReference type="Proteomes" id="UP000609726"/>
    </source>
</evidence>
<comment type="subcellular location">
    <subcellularLocation>
        <location evidence="1">Cell outer membrane</location>
    </subcellularLocation>
</comment>
<accession>A0ABX0NUN4</accession>
<evidence type="ECO:0000256" key="1">
    <source>
        <dbReference type="ARBA" id="ARBA00004442"/>
    </source>
</evidence>
<dbReference type="SUPFAM" id="SSF56925">
    <property type="entry name" value="OMPA-like"/>
    <property type="match status" value="1"/>
</dbReference>
<dbReference type="Proteomes" id="UP000609726">
    <property type="component" value="Unassembled WGS sequence"/>
</dbReference>
<evidence type="ECO:0000256" key="2">
    <source>
        <dbReference type="SAM" id="SignalP"/>
    </source>
</evidence>
<dbReference type="InterPro" id="IPR011250">
    <property type="entry name" value="OMP/PagP_B-barrel"/>
</dbReference>
<feature type="signal peptide" evidence="2">
    <location>
        <begin position="1"/>
        <end position="43"/>
    </location>
</feature>
<feature type="domain" description="Outer membrane protein OmpA-like transmembrane" evidence="3">
    <location>
        <begin position="43"/>
        <end position="202"/>
    </location>
</feature>
<keyword evidence="2" id="KW-0732">Signal</keyword>
<dbReference type="Gene3D" id="2.40.160.20">
    <property type="match status" value="1"/>
</dbReference>
<evidence type="ECO:0000313" key="4">
    <source>
        <dbReference type="EMBL" id="NHZ90535.1"/>
    </source>
</evidence>
<evidence type="ECO:0000259" key="3">
    <source>
        <dbReference type="Pfam" id="PF01389"/>
    </source>
</evidence>
<proteinExistence type="predicted"/>
<dbReference type="Pfam" id="PF01389">
    <property type="entry name" value="OmpA_membrane"/>
    <property type="match status" value="1"/>
</dbReference>